<name>A0AAN9GNE8_9CAEN</name>
<sequence>MGFLVVYVYAALFVCSTIPFVNTFFMFDVLAKHGHGHGITTNIQDFDDKDRHGYDFIYHDYHDLVLTIHDDSCYFISVDESREPFLDDHHLLGPDWPSARDGAETLIQHTIERNETDVVRPTTLAAMRNKYQDLLADFHCAQKSVFEVIFEWEHPHHGHGHED</sequence>
<dbReference type="Proteomes" id="UP001374579">
    <property type="component" value="Unassembled WGS sequence"/>
</dbReference>
<protein>
    <submittedName>
        <fullName evidence="2">Uncharacterized protein</fullName>
    </submittedName>
</protein>
<gene>
    <name evidence="2" type="ORF">V1264_000934</name>
</gene>
<keyword evidence="1" id="KW-0812">Transmembrane</keyword>
<proteinExistence type="predicted"/>
<reference evidence="2 3" key="1">
    <citation type="submission" date="2024-02" db="EMBL/GenBank/DDBJ databases">
        <title>Chromosome-scale genome assembly of the rough periwinkle Littorina saxatilis.</title>
        <authorList>
            <person name="De Jode A."/>
            <person name="Faria R."/>
            <person name="Formenti G."/>
            <person name="Sims Y."/>
            <person name="Smith T.P."/>
            <person name="Tracey A."/>
            <person name="Wood J.M.D."/>
            <person name="Zagrodzka Z.B."/>
            <person name="Johannesson K."/>
            <person name="Butlin R.K."/>
            <person name="Leder E.H."/>
        </authorList>
    </citation>
    <scope>NUCLEOTIDE SEQUENCE [LARGE SCALE GENOMIC DNA]</scope>
    <source>
        <strain evidence="2">Snail1</strain>
        <tissue evidence="2">Muscle</tissue>
    </source>
</reference>
<feature type="transmembrane region" description="Helical" evidence="1">
    <location>
        <begin position="6"/>
        <end position="27"/>
    </location>
</feature>
<evidence type="ECO:0000313" key="3">
    <source>
        <dbReference type="Proteomes" id="UP001374579"/>
    </source>
</evidence>
<comment type="caution">
    <text evidence="2">The sequence shown here is derived from an EMBL/GenBank/DDBJ whole genome shotgun (WGS) entry which is preliminary data.</text>
</comment>
<evidence type="ECO:0000313" key="2">
    <source>
        <dbReference type="EMBL" id="KAK7114978.1"/>
    </source>
</evidence>
<dbReference type="AlphaFoldDB" id="A0AAN9GNE8"/>
<dbReference type="EMBL" id="JBAMIC010000001">
    <property type="protein sequence ID" value="KAK7114978.1"/>
    <property type="molecule type" value="Genomic_DNA"/>
</dbReference>
<keyword evidence="3" id="KW-1185">Reference proteome</keyword>
<keyword evidence="1" id="KW-0472">Membrane</keyword>
<evidence type="ECO:0000256" key="1">
    <source>
        <dbReference type="SAM" id="Phobius"/>
    </source>
</evidence>
<keyword evidence="1" id="KW-1133">Transmembrane helix</keyword>
<accession>A0AAN9GNE8</accession>
<organism evidence="2 3">
    <name type="scientific">Littorina saxatilis</name>
    <dbReference type="NCBI Taxonomy" id="31220"/>
    <lineage>
        <taxon>Eukaryota</taxon>
        <taxon>Metazoa</taxon>
        <taxon>Spiralia</taxon>
        <taxon>Lophotrochozoa</taxon>
        <taxon>Mollusca</taxon>
        <taxon>Gastropoda</taxon>
        <taxon>Caenogastropoda</taxon>
        <taxon>Littorinimorpha</taxon>
        <taxon>Littorinoidea</taxon>
        <taxon>Littorinidae</taxon>
        <taxon>Littorina</taxon>
    </lineage>
</organism>